<dbReference type="PROSITE" id="PS50111">
    <property type="entry name" value="CHEMOTAXIS_TRANSDUC_2"/>
    <property type="match status" value="1"/>
</dbReference>
<evidence type="ECO:0000256" key="5">
    <source>
        <dbReference type="SAM" id="Phobius"/>
    </source>
</evidence>
<dbReference type="Gene3D" id="1.10.287.950">
    <property type="entry name" value="Methyl-accepting chemotaxis protein"/>
    <property type="match status" value="1"/>
</dbReference>
<organism evidence="8 9">
    <name type="scientific">Selenomonas ruminantium</name>
    <dbReference type="NCBI Taxonomy" id="971"/>
    <lineage>
        <taxon>Bacteria</taxon>
        <taxon>Bacillati</taxon>
        <taxon>Bacillota</taxon>
        <taxon>Negativicutes</taxon>
        <taxon>Selenomonadales</taxon>
        <taxon>Selenomonadaceae</taxon>
        <taxon>Selenomonas</taxon>
    </lineage>
</organism>
<keyword evidence="4" id="KW-0175">Coiled coil</keyword>
<dbReference type="SMART" id="SM00304">
    <property type="entry name" value="HAMP"/>
    <property type="match status" value="1"/>
</dbReference>
<dbReference type="PANTHER" id="PTHR32089">
    <property type="entry name" value="METHYL-ACCEPTING CHEMOTAXIS PROTEIN MCPB"/>
    <property type="match status" value="1"/>
</dbReference>
<feature type="transmembrane region" description="Helical" evidence="5">
    <location>
        <begin position="29"/>
        <end position="51"/>
    </location>
</feature>
<dbReference type="Gene3D" id="6.10.340.10">
    <property type="match status" value="1"/>
</dbReference>
<dbReference type="GO" id="GO:0016020">
    <property type="term" value="C:membrane"/>
    <property type="evidence" value="ECO:0007669"/>
    <property type="project" value="InterPro"/>
</dbReference>
<dbReference type="Pfam" id="PF00672">
    <property type="entry name" value="HAMP"/>
    <property type="match status" value="1"/>
</dbReference>
<evidence type="ECO:0000256" key="2">
    <source>
        <dbReference type="ARBA" id="ARBA00029447"/>
    </source>
</evidence>
<evidence type="ECO:0000259" key="7">
    <source>
        <dbReference type="PROSITE" id="PS50885"/>
    </source>
</evidence>
<keyword evidence="5" id="KW-1133">Transmembrane helix</keyword>
<dbReference type="PROSITE" id="PS50885">
    <property type="entry name" value="HAMP"/>
    <property type="match status" value="1"/>
</dbReference>
<dbReference type="InterPro" id="IPR024478">
    <property type="entry name" value="HlyB_4HB_MCP"/>
</dbReference>
<evidence type="ECO:0000313" key="8">
    <source>
        <dbReference type="EMBL" id="SDP16873.1"/>
    </source>
</evidence>
<feature type="domain" description="Methyl-accepting transducer" evidence="6">
    <location>
        <begin position="299"/>
        <end position="535"/>
    </location>
</feature>
<sequence>MESSGHREWLRRKASEEMRLKDIRIGYKILVLVVIGIVGMAILSFSGYSAMSQAGDDLDNMYSRKLKATRMLGDEINYMRMIQVRIVKHILDPKDAKINASIDEAMNSYEKTWPDYKALGMRAEKAAAEIPNTEKKWAEYKSGIEQARKLADAGKTQEAWSYYKGVEAGVTQDLLHSLVALQKVADDNADALNEEIAQRNQSEMFLMIITTVVCFVVLMAIAGFIIRDIMTSLDKMVAECRRMKDGDFRLNNDYEPRGDELGHMSEAMQAMRKSLNKLMRQVSESSEQLAASSEELTASAGQAAQAATQVAQSATEVVESVEHQQQAVMGSNESVQSAEASIEEIRQKSAQVEENSSMVAKRADEGNMSIDASVRQIKDVEVTVTSSAMMVDRLGERSKQIGEIVDAMTGIAEQTNLLALNASIEAARAGEHGRGFKVVAEEVGKLAQESKESAEKIAGLVKEIQNDTENAVIAMRSGKAAVIEGAHSVEALRTMFEEINQLVAGVSGEISHVTEAINATADATNEIAAEMSNINSYSGKVASEMQAVSAATEEQSASAEEIASASDALATLAQSQQAALSHFRF</sequence>
<dbReference type="GO" id="GO:0007165">
    <property type="term" value="P:signal transduction"/>
    <property type="evidence" value="ECO:0007669"/>
    <property type="project" value="UniProtKB-KW"/>
</dbReference>
<reference evidence="8 9" key="1">
    <citation type="submission" date="2016-10" db="EMBL/GenBank/DDBJ databases">
        <authorList>
            <person name="de Groot N.N."/>
        </authorList>
    </citation>
    <scope>NUCLEOTIDE SEQUENCE [LARGE SCALE GENOMIC DNA]</scope>
    <source>
        <strain evidence="8 9">S137</strain>
    </source>
</reference>
<evidence type="ECO:0000259" key="6">
    <source>
        <dbReference type="PROSITE" id="PS50111"/>
    </source>
</evidence>
<dbReference type="SUPFAM" id="SSF58104">
    <property type="entry name" value="Methyl-accepting chemotaxis protein (MCP) signaling domain"/>
    <property type="match status" value="1"/>
</dbReference>
<evidence type="ECO:0000256" key="1">
    <source>
        <dbReference type="ARBA" id="ARBA00023224"/>
    </source>
</evidence>
<dbReference type="Pfam" id="PF00015">
    <property type="entry name" value="MCPsignal"/>
    <property type="match status" value="1"/>
</dbReference>
<dbReference type="InterPro" id="IPR003660">
    <property type="entry name" value="HAMP_dom"/>
</dbReference>
<dbReference type="CDD" id="cd11386">
    <property type="entry name" value="MCP_signal"/>
    <property type="match status" value="1"/>
</dbReference>
<evidence type="ECO:0000256" key="4">
    <source>
        <dbReference type="SAM" id="Coils"/>
    </source>
</evidence>
<dbReference type="Pfam" id="PF12729">
    <property type="entry name" value="4HB_MCP_1"/>
    <property type="match status" value="1"/>
</dbReference>
<keyword evidence="1 3" id="KW-0807">Transducer</keyword>
<comment type="similarity">
    <text evidence="2">Belongs to the methyl-accepting chemotaxis (MCP) protein family.</text>
</comment>
<accession>A0A1H0QHL4</accession>
<dbReference type="PANTHER" id="PTHR32089:SF112">
    <property type="entry name" value="LYSOZYME-LIKE PROTEIN-RELATED"/>
    <property type="match status" value="1"/>
</dbReference>
<protein>
    <submittedName>
        <fullName evidence="8">Methyl-accepting chemotaxis protein</fullName>
    </submittedName>
</protein>
<dbReference type="OrthoDB" id="1661289at2"/>
<evidence type="ECO:0000313" key="9">
    <source>
        <dbReference type="Proteomes" id="UP000182412"/>
    </source>
</evidence>
<dbReference type="EMBL" id="FNJQ01000008">
    <property type="protein sequence ID" value="SDP16873.1"/>
    <property type="molecule type" value="Genomic_DNA"/>
</dbReference>
<gene>
    <name evidence="8" type="ORF">SAMN05216366_10817</name>
</gene>
<dbReference type="Proteomes" id="UP000182412">
    <property type="component" value="Unassembled WGS sequence"/>
</dbReference>
<feature type="transmembrane region" description="Helical" evidence="5">
    <location>
        <begin position="204"/>
        <end position="226"/>
    </location>
</feature>
<keyword evidence="5" id="KW-0812">Transmembrane</keyword>
<keyword evidence="5" id="KW-0472">Membrane</keyword>
<dbReference type="InterPro" id="IPR004089">
    <property type="entry name" value="MCPsignal_dom"/>
</dbReference>
<dbReference type="SMART" id="SM00283">
    <property type="entry name" value="MA"/>
    <property type="match status" value="1"/>
</dbReference>
<feature type="domain" description="HAMP" evidence="7">
    <location>
        <begin position="227"/>
        <end position="280"/>
    </location>
</feature>
<dbReference type="AlphaFoldDB" id="A0A1H0QHL4"/>
<name>A0A1H0QHL4_SELRU</name>
<proteinExistence type="inferred from homology"/>
<evidence type="ECO:0000256" key="3">
    <source>
        <dbReference type="PROSITE-ProRule" id="PRU00284"/>
    </source>
</evidence>
<feature type="coiled-coil region" evidence="4">
    <location>
        <begin position="268"/>
        <end position="295"/>
    </location>
</feature>